<name>A0A1J1H4L0_PLARL</name>
<keyword evidence="3" id="KW-1185">Reference proteome</keyword>
<dbReference type="AlphaFoldDB" id="A0A1J1H4L0"/>
<dbReference type="KEGG" id="prel:PRELSG_0829000"/>
<accession>A0A1J1H4L0</accession>
<dbReference type="OMA" id="DHFTIPY"/>
<proteinExistence type="predicted"/>
<dbReference type="VEuPathDB" id="PlasmoDB:PRELSG_0829000"/>
<evidence type="ECO:0000256" key="1">
    <source>
        <dbReference type="SAM" id="Phobius"/>
    </source>
</evidence>
<keyword evidence="1" id="KW-0472">Membrane</keyword>
<feature type="transmembrane region" description="Helical" evidence="1">
    <location>
        <begin position="47"/>
        <end position="67"/>
    </location>
</feature>
<protein>
    <submittedName>
        <fullName evidence="2">Membrane magnesium transporter, putative</fullName>
    </submittedName>
</protein>
<evidence type="ECO:0000313" key="2">
    <source>
        <dbReference type="EMBL" id="CRG99860.1"/>
    </source>
</evidence>
<evidence type="ECO:0000313" key="3">
    <source>
        <dbReference type="Proteomes" id="UP000220158"/>
    </source>
</evidence>
<keyword evidence="1" id="KW-1133">Transmembrane helix</keyword>
<dbReference type="OrthoDB" id="373661at2759"/>
<organism evidence="2 3">
    <name type="scientific">Plasmodium relictum</name>
    <dbReference type="NCBI Taxonomy" id="85471"/>
    <lineage>
        <taxon>Eukaryota</taxon>
        <taxon>Sar</taxon>
        <taxon>Alveolata</taxon>
        <taxon>Apicomplexa</taxon>
        <taxon>Aconoidasida</taxon>
        <taxon>Haemosporida</taxon>
        <taxon>Plasmodiidae</taxon>
        <taxon>Plasmodium</taxon>
        <taxon>Plasmodium (Haemamoeba)</taxon>
    </lineage>
</organism>
<sequence length="116" mass="13680">MNEKISVSVTLLGLASLLKSGHSVYLHLNRFKLENENMENFTIPYTLVVQIILCALITMYGGSKLFLKFQDIKNDSSQNFNNYDWDKNHTRENFRSCFNRKYFIKDYIKNNINKTI</sequence>
<gene>
    <name evidence="2" type="ORF">PRELSG_0829000</name>
</gene>
<dbReference type="GeneID" id="39735966"/>
<dbReference type="Proteomes" id="UP000220158">
    <property type="component" value="Chromosome 8"/>
</dbReference>
<keyword evidence="1" id="KW-0812">Transmembrane</keyword>
<dbReference type="RefSeq" id="XP_028532865.1">
    <property type="nucleotide sequence ID" value="XM_028676370.1"/>
</dbReference>
<reference evidence="2 3" key="1">
    <citation type="submission" date="2015-04" db="EMBL/GenBank/DDBJ databases">
        <authorList>
            <consortium name="Pathogen Informatics"/>
        </authorList>
    </citation>
    <scope>NUCLEOTIDE SEQUENCE [LARGE SCALE GENOMIC DNA]</scope>
    <source>
        <strain evidence="2 3">SGS1</strain>
    </source>
</reference>
<dbReference type="EMBL" id="LN835303">
    <property type="protein sequence ID" value="CRG99860.1"/>
    <property type="molecule type" value="Genomic_DNA"/>
</dbReference>